<organism evidence="1">
    <name type="scientific">marine metagenome</name>
    <dbReference type="NCBI Taxonomy" id="408172"/>
    <lineage>
        <taxon>unclassified sequences</taxon>
        <taxon>metagenomes</taxon>
        <taxon>ecological metagenomes</taxon>
    </lineage>
</organism>
<gene>
    <name evidence="1" type="ORF">METZ01_LOCUS400090</name>
</gene>
<name>A0A382VL19_9ZZZZ</name>
<feature type="non-terminal residue" evidence="1">
    <location>
        <position position="48"/>
    </location>
</feature>
<feature type="non-terminal residue" evidence="1">
    <location>
        <position position="1"/>
    </location>
</feature>
<protein>
    <submittedName>
        <fullName evidence="1">Uncharacterized protein</fullName>
    </submittedName>
</protein>
<dbReference type="AlphaFoldDB" id="A0A382VL19"/>
<evidence type="ECO:0000313" key="1">
    <source>
        <dbReference type="EMBL" id="SVD47236.1"/>
    </source>
</evidence>
<sequence>VTGLRLRQNLKLQDTDLESLSYQGFGVAMQLLNHREDAMDVVQESLRK</sequence>
<reference evidence="1" key="1">
    <citation type="submission" date="2018-05" db="EMBL/GenBank/DDBJ databases">
        <authorList>
            <person name="Lanie J.A."/>
            <person name="Ng W.-L."/>
            <person name="Kazmierczak K.M."/>
            <person name="Andrzejewski T.M."/>
            <person name="Davidsen T.M."/>
            <person name="Wayne K.J."/>
            <person name="Tettelin H."/>
            <person name="Glass J.I."/>
            <person name="Rusch D."/>
            <person name="Podicherti R."/>
            <person name="Tsui H.-C.T."/>
            <person name="Winkler M.E."/>
        </authorList>
    </citation>
    <scope>NUCLEOTIDE SEQUENCE</scope>
</reference>
<accession>A0A382VL19</accession>
<proteinExistence type="predicted"/>
<dbReference type="EMBL" id="UINC01152840">
    <property type="protein sequence ID" value="SVD47236.1"/>
    <property type="molecule type" value="Genomic_DNA"/>
</dbReference>